<reference evidence="1 2" key="1">
    <citation type="journal article" date="2018" name="PLoS ONE">
        <title>The draft genome of Kipferlia bialata reveals reductive genome evolution in fornicate parasites.</title>
        <authorList>
            <person name="Tanifuji G."/>
            <person name="Takabayashi S."/>
            <person name="Kume K."/>
            <person name="Takagi M."/>
            <person name="Nakayama T."/>
            <person name="Kamikawa R."/>
            <person name="Inagaki Y."/>
            <person name="Hashimoto T."/>
        </authorList>
    </citation>
    <scope>NUCLEOTIDE SEQUENCE [LARGE SCALE GENOMIC DNA]</scope>
    <source>
        <strain evidence="1">NY0173</strain>
    </source>
</reference>
<dbReference type="Proteomes" id="UP000265618">
    <property type="component" value="Unassembled WGS sequence"/>
</dbReference>
<proteinExistence type="predicted"/>
<dbReference type="EMBL" id="BDIP01001141">
    <property type="protein sequence ID" value="GIQ83687.1"/>
    <property type="molecule type" value="Genomic_DNA"/>
</dbReference>
<evidence type="ECO:0000313" key="1">
    <source>
        <dbReference type="EMBL" id="GIQ83687.1"/>
    </source>
</evidence>
<organism evidence="1 2">
    <name type="scientific">Kipferlia bialata</name>
    <dbReference type="NCBI Taxonomy" id="797122"/>
    <lineage>
        <taxon>Eukaryota</taxon>
        <taxon>Metamonada</taxon>
        <taxon>Carpediemonas-like organisms</taxon>
        <taxon>Kipferlia</taxon>
    </lineage>
</organism>
<gene>
    <name evidence="1" type="ORF">KIPB_005043</name>
</gene>
<keyword evidence="2" id="KW-1185">Reference proteome</keyword>
<name>A0A9K3CVF5_9EUKA</name>
<sequence length="193" mass="21621">MGTYLTVWLTNPDGTADEREDEYGCMSSELVSFRIGSGGPWPRYFIPVYVAGYRRIQLLEPWNTEALAAIEAVLPLSDRQICKEAVVDPSTAEILAEAGLGPIKELLFGEKEMSIDLIREASVMMESLRDHLAWEEKDLDDTPWSSEARGPVTYCSRFHMSPQDLLAGNYLLLEVFDAFDLAAQESFAYAVVE</sequence>
<evidence type="ECO:0000313" key="2">
    <source>
        <dbReference type="Proteomes" id="UP000265618"/>
    </source>
</evidence>
<protein>
    <submittedName>
        <fullName evidence="1">Uncharacterized protein</fullName>
    </submittedName>
</protein>
<accession>A0A9K3CVF5</accession>
<dbReference type="AlphaFoldDB" id="A0A9K3CVF5"/>
<comment type="caution">
    <text evidence="1">The sequence shown here is derived from an EMBL/GenBank/DDBJ whole genome shotgun (WGS) entry which is preliminary data.</text>
</comment>